<dbReference type="OrthoDB" id="8198236at2"/>
<keyword evidence="2" id="KW-0479">Metal-binding</keyword>
<evidence type="ECO:0000259" key="6">
    <source>
        <dbReference type="Pfam" id="PF00413"/>
    </source>
</evidence>
<accession>A0A1H7HZR5</accession>
<dbReference type="Proteomes" id="UP000198620">
    <property type="component" value="Unassembled WGS sequence"/>
</dbReference>
<feature type="signal peptide" evidence="5">
    <location>
        <begin position="1"/>
        <end position="25"/>
    </location>
</feature>
<feature type="domain" description="Peptidase M10 metallopeptidase" evidence="6">
    <location>
        <begin position="152"/>
        <end position="204"/>
    </location>
</feature>
<dbReference type="GO" id="GO:0008270">
    <property type="term" value="F:zinc ion binding"/>
    <property type="evidence" value="ECO:0007669"/>
    <property type="project" value="InterPro"/>
</dbReference>
<feature type="chain" id="PRO_5011645570" description="Peptidase M10 metallopeptidase domain-containing protein" evidence="5">
    <location>
        <begin position="26"/>
        <end position="310"/>
    </location>
</feature>
<evidence type="ECO:0000313" key="8">
    <source>
        <dbReference type="Proteomes" id="UP000198620"/>
    </source>
</evidence>
<dbReference type="EMBL" id="FOBH01000002">
    <property type="protein sequence ID" value="SEK55786.1"/>
    <property type="molecule type" value="Genomic_DNA"/>
</dbReference>
<reference evidence="7 8" key="1">
    <citation type="submission" date="2016-10" db="EMBL/GenBank/DDBJ databases">
        <authorList>
            <person name="de Groot N.N."/>
        </authorList>
    </citation>
    <scope>NUCLEOTIDE SEQUENCE [LARGE SCALE GENOMIC DNA]</scope>
    <source>
        <strain evidence="7 8">Nv1</strain>
    </source>
</reference>
<keyword evidence="3" id="KW-0378">Hydrolase</keyword>
<dbReference type="RefSeq" id="WP_090826908.1">
    <property type="nucleotide sequence ID" value="NZ_FOBH01000002.1"/>
</dbReference>
<evidence type="ECO:0000256" key="1">
    <source>
        <dbReference type="ARBA" id="ARBA00022670"/>
    </source>
</evidence>
<dbReference type="Pfam" id="PF00413">
    <property type="entry name" value="Peptidase_M10"/>
    <property type="match status" value="1"/>
</dbReference>
<keyword evidence="1" id="KW-0645">Protease</keyword>
<keyword evidence="8" id="KW-1185">Reference proteome</keyword>
<keyword evidence="4" id="KW-0862">Zinc</keyword>
<dbReference type="InterPro" id="IPR001818">
    <property type="entry name" value="Pept_M10_metallopeptidase"/>
</dbReference>
<organism evidence="7 8">
    <name type="scientific">Nitrosovibrio tenuis</name>
    <dbReference type="NCBI Taxonomy" id="1233"/>
    <lineage>
        <taxon>Bacteria</taxon>
        <taxon>Pseudomonadati</taxon>
        <taxon>Pseudomonadota</taxon>
        <taxon>Betaproteobacteria</taxon>
        <taxon>Nitrosomonadales</taxon>
        <taxon>Nitrosomonadaceae</taxon>
        <taxon>Nitrosovibrio</taxon>
    </lineage>
</organism>
<dbReference type="STRING" id="1233.SAMN05216387_10210"/>
<dbReference type="SUPFAM" id="SSF55486">
    <property type="entry name" value="Metalloproteases ('zincins'), catalytic domain"/>
    <property type="match status" value="2"/>
</dbReference>
<evidence type="ECO:0000256" key="2">
    <source>
        <dbReference type="ARBA" id="ARBA00022723"/>
    </source>
</evidence>
<dbReference type="GO" id="GO:0031012">
    <property type="term" value="C:extracellular matrix"/>
    <property type="evidence" value="ECO:0007669"/>
    <property type="project" value="InterPro"/>
</dbReference>
<sequence length="310" mass="33247">MNFKHPLVFGGLLASFLTISQTASANVNIVFDYRYDSSGFFTGANSSRQNLLNDAASVFENRFQDNLTAITSAGSNHFNASFFEPDNGNNITIPNFSVAADQIVVFVGAHNLGNTLAEGGSGGFSSGGSGSFLDNAASRGQAGALLPVQTDFGPWGGAISFNSTSNWYFDPDTRTDESFANQYDFYSVATHELGHVLGFGTSQSFTNLNSGGLFTGTAVHDLLGYNPPLSSDGGHWQQGLTYLGQEVAMDPSILAGQRKHFTELDYAAMKDIGWQVAPIPEAEVWAMMIAGLGLLGWRLRSQRRDSSCEL</sequence>
<evidence type="ECO:0000256" key="4">
    <source>
        <dbReference type="ARBA" id="ARBA00022833"/>
    </source>
</evidence>
<name>A0A1H7HZR5_9PROT</name>
<proteinExistence type="predicted"/>
<gene>
    <name evidence="7" type="ORF">SAMN05216387_10210</name>
</gene>
<keyword evidence="5" id="KW-0732">Signal</keyword>
<evidence type="ECO:0000313" key="7">
    <source>
        <dbReference type="EMBL" id="SEK55786.1"/>
    </source>
</evidence>
<dbReference type="GO" id="GO:0006508">
    <property type="term" value="P:proteolysis"/>
    <property type="evidence" value="ECO:0007669"/>
    <property type="project" value="UniProtKB-KW"/>
</dbReference>
<evidence type="ECO:0000256" key="5">
    <source>
        <dbReference type="SAM" id="SignalP"/>
    </source>
</evidence>
<dbReference type="AlphaFoldDB" id="A0A1H7HZR5"/>
<evidence type="ECO:0000256" key="3">
    <source>
        <dbReference type="ARBA" id="ARBA00022801"/>
    </source>
</evidence>
<protein>
    <recommendedName>
        <fullName evidence="6">Peptidase M10 metallopeptidase domain-containing protein</fullName>
    </recommendedName>
</protein>
<dbReference type="InterPro" id="IPR024079">
    <property type="entry name" value="MetalloPept_cat_dom_sf"/>
</dbReference>
<dbReference type="Gene3D" id="3.40.390.10">
    <property type="entry name" value="Collagenase (Catalytic Domain)"/>
    <property type="match status" value="1"/>
</dbReference>
<dbReference type="GO" id="GO:0004222">
    <property type="term" value="F:metalloendopeptidase activity"/>
    <property type="evidence" value="ECO:0007669"/>
    <property type="project" value="InterPro"/>
</dbReference>